<keyword evidence="2" id="KW-0648">Protein biosynthesis</keyword>
<dbReference type="PANTHER" id="PTHR10458">
    <property type="entry name" value="PEPTIDE DEFORMYLASE"/>
    <property type="match status" value="1"/>
</dbReference>
<dbReference type="PIRSF" id="PIRSF004749">
    <property type="entry name" value="Pep_def"/>
    <property type="match status" value="1"/>
</dbReference>
<evidence type="ECO:0000313" key="3">
    <source>
        <dbReference type="EMBL" id="OGY58900.1"/>
    </source>
</evidence>
<comment type="similarity">
    <text evidence="1 2">Belongs to the polypeptide deformylase family.</text>
</comment>
<dbReference type="PANTHER" id="PTHR10458:SF22">
    <property type="entry name" value="PEPTIDE DEFORMYLASE"/>
    <property type="match status" value="1"/>
</dbReference>
<dbReference type="CDD" id="cd00487">
    <property type="entry name" value="Pep_deformylase"/>
    <property type="match status" value="1"/>
</dbReference>
<dbReference type="NCBIfam" id="TIGR00079">
    <property type="entry name" value="pept_deformyl"/>
    <property type="match status" value="1"/>
</dbReference>
<dbReference type="Pfam" id="PF01327">
    <property type="entry name" value="Pep_deformylase"/>
    <property type="match status" value="1"/>
</dbReference>
<dbReference type="SUPFAM" id="SSF56420">
    <property type="entry name" value="Peptide deformylase"/>
    <property type="match status" value="1"/>
</dbReference>
<keyword evidence="2" id="KW-0479">Metal-binding</keyword>
<proteinExistence type="inferred from homology"/>
<feature type="binding site" evidence="2">
    <location>
        <position position="93"/>
    </location>
    <ligand>
        <name>Fe cation</name>
        <dbReference type="ChEBI" id="CHEBI:24875"/>
    </ligand>
</feature>
<dbReference type="InterPro" id="IPR023635">
    <property type="entry name" value="Peptide_deformylase"/>
</dbReference>
<protein>
    <recommendedName>
        <fullName evidence="2">Peptide deformylase</fullName>
        <shortName evidence="2">PDF</shortName>
        <ecNumber evidence="2">3.5.1.88</ecNumber>
    </recommendedName>
    <alternativeName>
        <fullName evidence="2">Polypeptide deformylase</fullName>
    </alternativeName>
</protein>
<dbReference type="EMBL" id="MHIW01000012">
    <property type="protein sequence ID" value="OGY58900.1"/>
    <property type="molecule type" value="Genomic_DNA"/>
</dbReference>
<dbReference type="HAMAP" id="MF_00163">
    <property type="entry name" value="Pep_deformylase"/>
    <property type="match status" value="1"/>
</dbReference>
<evidence type="ECO:0000256" key="1">
    <source>
        <dbReference type="ARBA" id="ARBA00010759"/>
    </source>
</evidence>
<evidence type="ECO:0000256" key="2">
    <source>
        <dbReference type="HAMAP-Rule" id="MF_00163"/>
    </source>
</evidence>
<accession>A0A1G1Z4Q2</accession>
<feature type="active site" evidence="2">
    <location>
        <position position="136"/>
    </location>
</feature>
<keyword evidence="2" id="KW-0378">Hydrolase</keyword>
<comment type="catalytic activity">
    <reaction evidence="2">
        <text>N-terminal N-formyl-L-methionyl-[peptide] + H2O = N-terminal L-methionyl-[peptide] + formate</text>
        <dbReference type="Rhea" id="RHEA:24420"/>
        <dbReference type="Rhea" id="RHEA-COMP:10639"/>
        <dbReference type="Rhea" id="RHEA-COMP:10640"/>
        <dbReference type="ChEBI" id="CHEBI:15377"/>
        <dbReference type="ChEBI" id="CHEBI:15740"/>
        <dbReference type="ChEBI" id="CHEBI:49298"/>
        <dbReference type="ChEBI" id="CHEBI:64731"/>
        <dbReference type="EC" id="3.5.1.88"/>
    </reaction>
</comment>
<comment type="function">
    <text evidence="2">Removes the formyl group from the N-terminal Met of newly synthesized proteins. Requires at least a dipeptide for an efficient rate of reaction. N-terminal L-methionine is a prerequisite for activity but the enzyme has broad specificity at other positions.</text>
</comment>
<dbReference type="Gene3D" id="3.90.45.10">
    <property type="entry name" value="Peptide deformylase"/>
    <property type="match status" value="1"/>
</dbReference>
<sequence>MRIITVKEKKEEKFLRRETSFFDFKKHKKTEINELIRTMKTAMEKAEGIGLSANQINLDMRVFVAKVENKFYAIFNPQIVKKSVSEIVAEEGCLSVPQLYGEVFRPERITISGYDKNAKKLKIKAWGLLARVFQHEIDHLDGKLFIDRVEK</sequence>
<evidence type="ECO:0000313" key="4">
    <source>
        <dbReference type="Proteomes" id="UP000178259"/>
    </source>
</evidence>
<dbReference type="Proteomes" id="UP000178259">
    <property type="component" value="Unassembled WGS sequence"/>
</dbReference>
<keyword evidence="2" id="KW-0408">Iron</keyword>
<organism evidence="3 4">
    <name type="scientific">Candidatus Colwellbacteria bacterium RIFCSPHIGHO2_12_FULL_43_12</name>
    <dbReference type="NCBI Taxonomy" id="1797688"/>
    <lineage>
        <taxon>Bacteria</taxon>
        <taxon>Candidatus Colwelliibacteriota</taxon>
    </lineage>
</organism>
<gene>
    <name evidence="2" type="primary">def</name>
    <name evidence="3" type="ORF">A3E61_01085</name>
</gene>
<comment type="cofactor">
    <cofactor evidence="2">
        <name>Fe(2+)</name>
        <dbReference type="ChEBI" id="CHEBI:29033"/>
    </cofactor>
    <text evidence="2">Binds 1 Fe(2+) ion.</text>
</comment>
<reference evidence="3 4" key="1">
    <citation type="journal article" date="2016" name="Nat. Commun.">
        <title>Thousands of microbial genomes shed light on interconnected biogeochemical processes in an aquifer system.</title>
        <authorList>
            <person name="Anantharaman K."/>
            <person name="Brown C.T."/>
            <person name="Hug L.A."/>
            <person name="Sharon I."/>
            <person name="Castelle C.J."/>
            <person name="Probst A.J."/>
            <person name="Thomas B.C."/>
            <person name="Singh A."/>
            <person name="Wilkins M.J."/>
            <person name="Karaoz U."/>
            <person name="Brodie E.L."/>
            <person name="Williams K.H."/>
            <person name="Hubbard S.S."/>
            <person name="Banfield J.F."/>
        </authorList>
    </citation>
    <scope>NUCLEOTIDE SEQUENCE [LARGE SCALE GENOMIC DNA]</scope>
</reference>
<dbReference type="InterPro" id="IPR036821">
    <property type="entry name" value="Peptide_deformylase_sf"/>
</dbReference>
<dbReference type="EC" id="3.5.1.88" evidence="2"/>
<feature type="binding site" evidence="2">
    <location>
        <position position="135"/>
    </location>
    <ligand>
        <name>Fe cation</name>
        <dbReference type="ChEBI" id="CHEBI:24875"/>
    </ligand>
</feature>
<name>A0A1G1Z4Q2_9BACT</name>
<dbReference type="NCBIfam" id="NF001159">
    <property type="entry name" value="PRK00150.1-3"/>
    <property type="match status" value="1"/>
</dbReference>
<dbReference type="GO" id="GO:0006412">
    <property type="term" value="P:translation"/>
    <property type="evidence" value="ECO:0007669"/>
    <property type="project" value="UniProtKB-UniRule"/>
</dbReference>
<dbReference type="GO" id="GO:0042586">
    <property type="term" value="F:peptide deformylase activity"/>
    <property type="evidence" value="ECO:0007669"/>
    <property type="project" value="UniProtKB-UniRule"/>
</dbReference>
<comment type="caution">
    <text evidence="3">The sequence shown here is derived from an EMBL/GenBank/DDBJ whole genome shotgun (WGS) entry which is preliminary data.</text>
</comment>
<feature type="binding site" evidence="2">
    <location>
        <position position="139"/>
    </location>
    <ligand>
        <name>Fe cation</name>
        <dbReference type="ChEBI" id="CHEBI:24875"/>
    </ligand>
</feature>
<dbReference type="PRINTS" id="PR01576">
    <property type="entry name" value="PDEFORMYLASE"/>
</dbReference>
<dbReference type="AlphaFoldDB" id="A0A1G1Z4Q2"/>
<dbReference type="GO" id="GO:0046872">
    <property type="term" value="F:metal ion binding"/>
    <property type="evidence" value="ECO:0007669"/>
    <property type="project" value="UniProtKB-KW"/>
</dbReference>